<reference evidence="1 2" key="1">
    <citation type="submission" date="2018-06" db="EMBL/GenBank/DDBJ databases">
        <title>Genomic Encyclopedia of Archaeal and Bacterial Type Strains, Phase II (KMG-II): from individual species to whole genera.</title>
        <authorList>
            <person name="Goeker M."/>
        </authorList>
    </citation>
    <scope>NUCLEOTIDE SEQUENCE [LARGE SCALE GENOMIC DNA]</scope>
    <source>
        <strain evidence="1 2">DSM 6779</strain>
    </source>
</reference>
<organism evidence="1 2">
    <name type="scientific">Breznakibacter xylanolyticus</name>
    <dbReference type="NCBI Taxonomy" id="990"/>
    <lineage>
        <taxon>Bacteria</taxon>
        <taxon>Pseudomonadati</taxon>
        <taxon>Bacteroidota</taxon>
        <taxon>Bacteroidia</taxon>
        <taxon>Marinilabiliales</taxon>
        <taxon>Marinilabiliaceae</taxon>
        <taxon>Breznakibacter</taxon>
    </lineage>
</organism>
<keyword evidence="2" id="KW-1185">Reference proteome</keyword>
<proteinExistence type="predicted"/>
<protein>
    <submittedName>
        <fullName evidence="1">Molybdate transport system regulatory protein</fullName>
    </submittedName>
</protein>
<evidence type="ECO:0000313" key="2">
    <source>
        <dbReference type="Proteomes" id="UP000249239"/>
    </source>
</evidence>
<evidence type="ECO:0000313" key="1">
    <source>
        <dbReference type="EMBL" id="PZX17843.1"/>
    </source>
</evidence>
<dbReference type="AlphaFoldDB" id="A0A2W7NE85"/>
<dbReference type="PANTHER" id="PTHR30432:SF1">
    <property type="entry name" value="DNA-BINDING TRANSCRIPTIONAL DUAL REGULATOR MODE"/>
    <property type="match status" value="1"/>
</dbReference>
<accession>A0A2W7NE85</accession>
<dbReference type="OrthoDB" id="9805928at2"/>
<dbReference type="RefSeq" id="WP_111444960.1">
    <property type="nucleotide sequence ID" value="NZ_QKZK01000008.1"/>
</dbReference>
<dbReference type="InterPro" id="IPR036390">
    <property type="entry name" value="WH_DNA-bd_sf"/>
</dbReference>
<dbReference type="InterPro" id="IPR036388">
    <property type="entry name" value="WH-like_DNA-bd_sf"/>
</dbReference>
<dbReference type="Gene3D" id="1.10.10.10">
    <property type="entry name" value="Winged helix-like DNA-binding domain superfamily/Winged helix DNA-binding domain"/>
    <property type="match status" value="1"/>
</dbReference>
<dbReference type="EMBL" id="QKZK01000008">
    <property type="protein sequence ID" value="PZX17843.1"/>
    <property type="molecule type" value="Genomic_DNA"/>
</dbReference>
<gene>
    <name evidence="1" type="ORF">LX69_01256</name>
</gene>
<sequence length="130" mass="14750">MNAHPQPLTPPGTKRQAFNMDGSITIYCKDELLMGATQYRLLNQIVVDGSINAAARNLKMSYQHAWTLINRMNHLSPMPIVLRQKGGRDGGGCQLSSYGLRLLNTYAQKEIELMEFFRECNRQLNNCLFS</sequence>
<dbReference type="Proteomes" id="UP000249239">
    <property type="component" value="Unassembled WGS sequence"/>
</dbReference>
<comment type="caution">
    <text evidence="1">The sequence shown here is derived from an EMBL/GenBank/DDBJ whole genome shotgun (WGS) entry which is preliminary data.</text>
</comment>
<dbReference type="SUPFAM" id="SSF46785">
    <property type="entry name" value="Winged helix' DNA-binding domain"/>
    <property type="match status" value="1"/>
</dbReference>
<dbReference type="PANTHER" id="PTHR30432">
    <property type="entry name" value="TRANSCRIPTIONAL REGULATOR MODE"/>
    <property type="match status" value="1"/>
</dbReference>
<name>A0A2W7NE85_9BACT</name>
<dbReference type="InterPro" id="IPR051815">
    <property type="entry name" value="Molybdate_resp_trans_reg"/>
</dbReference>